<dbReference type="Proteomes" id="UP000250299">
    <property type="component" value="Chromosome"/>
</dbReference>
<dbReference type="OrthoDB" id="9816400at2"/>
<evidence type="ECO:0000313" key="2">
    <source>
        <dbReference type="Proteomes" id="UP000250299"/>
    </source>
</evidence>
<protein>
    <recommendedName>
        <fullName evidence="3">RHS repeat-associated core domain-containing protein</fullName>
    </recommendedName>
</protein>
<dbReference type="InterPro" id="IPR022385">
    <property type="entry name" value="Rhs_assc_core"/>
</dbReference>
<dbReference type="NCBIfam" id="TIGR03696">
    <property type="entry name" value="Rhs_assc_core"/>
    <property type="match status" value="1"/>
</dbReference>
<accession>A0A2Z4REE2</accession>
<sequence length="258" mass="28243">MLAGDRKNTVFSEMSKAGHKDVVYTVYGYRGDDASVSGALGYNGELRESKTGWYFLGSGYRSYHPGLMKFGSPDSLSPFEDGGINARAYCNGDPTNREDPTGHWSFFSILRGIFGITKNAGTKAAGAGVKATKTATKVAQATTTKVKVPELSRHVSHAGRSNVARSKMSTEKVLPKRKGGFFEDLKQGKIEYEYTKPAPEKLLRQVNGPKFGDSLADPPSGLEQLQTRIDKGPVLKSMKTIRGKRTTEEMKAIRSHRK</sequence>
<reference evidence="1 2" key="1">
    <citation type="submission" date="2018-05" db="EMBL/GenBank/DDBJ databases">
        <title>Whole genome sequence of Pseudomonas putida JBC17.</title>
        <authorList>
            <person name="Lee Y.H."/>
            <person name="David K."/>
        </authorList>
    </citation>
    <scope>NUCLEOTIDE SEQUENCE [LARGE SCALE GENOMIC DNA]</scope>
    <source>
        <strain evidence="1 2">JBC17</strain>
    </source>
</reference>
<dbReference type="RefSeq" id="WP_110963144.1">
    <property type="nucleotide sequence ID" value="NZ_CP029693.1"/>
</dbReference>
<dbReference type="EMBL" id="CP029693">
    <property type="protein sequence ID" value="AWY39362.1"/>
    <property type="molecule type" value="Genomic_DNA"/>
</dbReference>
<name>A0A2Z4REE2_PSEPU</name>
<dbReference type="SUPFAM" id="SSF56399">
    <property type="entry name" value="ADP-ribosylation"/>
    <property type="match status" value="1"/>
</dbReference>
<proteinExistence type="predicted"/>
<evidence type="ECO:0008006" key="3">
    <source>
        <dbReference type="Google" id="ProtNLM"/>
    </source>
</evidence>
<evidence type="ECO:0000313" key="1">
    <source>
        <dbReference type="EMBL" id="AWY39362.1"/>
    </source>
</evidence>
<gene>
    <name evidence="1" type="ORF">DKY63_05360</name>
</gene>
<organism evidence="1 2">
    <name type="scientific">Pseudomonas putida</name>
    <name type="common">Arthrobacter siderocapsulatus</name>
    <dbReference type="NCBI Taxonomy" id="303"/>
    <lineage>
        <taxon>Bacteria</taxon>
        <taxon>Pseudomonadati</taxon>
        <taxon>Pseudomonadota</taxon>
        <taxon>Gammaproteobacteria</taxon>
        <taxon>Pseudomonadales</taxon>
        <taxon>Pseudomonadaceae</taxon>
        <taxon>Pseudomonas</taxon>
    </lineage>
</organism>
<dbReference type="Gene3D" id="2.180.10.10">
    <property type="entry name" value="RHS repeat-associated core"/>
    <property type="match status" value="1"/>
</dbReference>
<dbReference type="AlphaFoldDB" id="A0A2Z4REE2"/>